<evidence type="ECO:0000256" key="4">
    <source>
        <dbReference type="ARBA" id="ARBA00022989"/>
    </source>
</evidence>
<dbReference type="PIRSF" id="PIRSF005859">
    <property type="entry name" value="PBR"/>
    <property type="match status" value="1"/>
</dbReference>
<comment type="similarity">
    <text evidence="2">Belongs to the TspO/BZRP family.</text>
</comment>
<comment type="subcellular location">
    <subcellularLocation>
        <location evidence="1">Membrane</location>
        <topology evidence="1">Multi-pass membrane protein</topology>
    </subcellularLocation>
</comment>
<dbReference type="CDD" id="cd15904">
    <property type="entry name" value="TSPO_MBR"/>
    <property type="match status" value="1"/>
</dbReference>
<dbReference type="PANTHER" id="PTHR10057:SF0">
    <property type="entry name" value="TRANSLOCATOR PROTEIN"/>
    <property type="match status" value="1"/>
</dbReference>
<dbReference type="FunFam" id="1.20.1260.100:FF:000001">
    <property type="entry name" value="translocator protein 2"/>
    <property type="match status" value="1"/>
</dbReference>
<feature type="transmembrane region" description="Helical" evidence="6">
    <location>
        <begin position="12"/>
        <end position="32"/>
    </location>
</feature>
<evidence type="ECO:0000256" key="2">
    <source>
        <dbReference type="ARBA" id="ARBA00007524"/>
    </source>
</evidence>
<dbReference type="AlphaFoldDB" id="A0A5B2V236"/>
<sequence>MRKIKPSVPRRVALAVGPVILASLLGGLVTRANLAGWYAALVRPSFNPPNWVFGPVWTVLFAMIAIAAYRILSVPPGTPGRAGALRAYALQLGLNTAWSFAFFGLNSPAAGFVVILPLLASILLTIRLFRPLDAPAAWLLVPYAAWVGYATVLNGALWWLNR</sequence>
<accession>A0A5B2V236</accession>
<proteinExistence type="inferred from homology"/>
<feature type="transmembrane region" description="Helical" evidence="6">
    <location>
        <begin position="52"/>
        <end position="72"/>
    </location>
</feature>
<evidence type="ECO:0000313" key="7">
    <source>
        <dbReference type="EMBL" id="KAA2232475.1"/>
    </source>
</evidence>
<evidence type="ECO:0000313" key="8">
    <source>
        <dbReference type="Proteomes" id="UP000323142"/>
    </source>
</evidence>
<protein>
    <submittedName>
        <fullName evidence="7">Tryptophan-rich sensory protein</fullName>
    </submittedName>
</protein>
<dbReference type="EMBL" id="VUOA01000062">
    <property type="protein sequence ID" value="KAA2232475.1"/>
    <property type="molecule type" value="Genomic_DNA"/>
</dbReference>
<evidence type="ECO:0000256" key="6">
    <source>
        <dbReference type="SAM" id="Phobius"/>
    </source>
</evidence>
<evidence type="ECO:0000256" key="1">
    <source>
        <dbReference type="ARBA" id="ARBA00004141"/>
    </source>
</evidence>
<organism evidence="7 8">
    <name type="scientific">Salinarimonas soli</name>
    <dbReference type="NCBI Taxonomy" id="1638099"/>
    <lineage>
        <taxon>Bacteria</taxon>
        <taxon>Pseudomonadati</taxon>
        <taxon>Pseudomonadota</taxon>
        <taxon>Alphaproteobacteria</taxon>
        <taxon>Hyphomicrobiales</taxon>
        <taxon>Salinarimonadaceae</taxon>
        <taxon>Salinarimonas</taxon>
    </lineage>
</organism>
<gene>
    <name evidence="7" type="ORF">F0L46_24985</name>
</gene>
<dbReference type="InterPro" id="IPR038330">
    <property type="entry name" value="TspO/MBR-related_sf"/>
</dbReference>
<dbReference type="GO" id="GO:0033013">
    <property type="term" value="P:tetrapyrrole metabolic process"/>
    <property type="evidence" value="ECO:0007669"/>
    <property type="project" value="UniProtKB-ARBA"/>
</dbReference>
<feature type="transmembrane region" description="Helical" evidence="6">
    <location>
        <begin position="136"/>
        <end position="160"/>
    </location>
</feature>
<dbReference type="PANTHER" id="PTHR10057">
    <property type="entry name" value="PERIPHERAL-TYPE BENZODIAZEPINE RECEPTOR"/>
    <property type="match status" value="1"/>
</dbReference>
<reference evidence="7 8" key="2">
    <citation type="submission" date="2019-09" db="EMBL/GenBank/DDBJ databases">
        <authorList>
            <person name="Jin C."/>
        </authorList>
    </citation>
    <scope>NUCLEOTIDE SEQUENCE [LARGE SCALE GENOMIC DNA]</scope>
    <source>
        <strain evidence="7 8">BN140002</strain>
    </source>
</reference>
<keyword evidence="4 6" id="KW-1133">Transmembrane helix</keyword>
<dbReference type="Proteomes" id="UP000323142">
    <property type="component" value="Unassembled WGS sequence"/>
</dbReference>
<keyword evidence="8" id="KW-1185">Reference proteome</keyword>
<evidence type="ECO:0000256" key="5">
    <source>
        <dbReference type="ARBA" id="ARBA00023136"/>
    </source>
</evidence>
<comment type="caution">
    <text evidence="7">The sequence shown here is derived from an EMBL/GenBank/DDBJ whole genome shotgun (WGS) entry which is preliminary data.</text>
</comment>
<evidence type="ECO:0000256" key="3">
    <source>
        <dbReference type="ARBA" id="ARBA00022692"/>
    </source>
</evidence>
<dbReference type="GO" id="GO:0016020">
    <property type="term" value="C:membrane"/>
    <property type="evidence" value="ECO:0007669"/>
    <property type="project" value="UniProtKB-SubCell"/>
</dbReference>
<feature type="transmembrane region" description="Helical" evidence="6">
    <location>
        <begin position="109"/>
        <end position="129"/>
    </location>
</feature>
<dbReference type="OrthoDB" id="9795496at2"/>
<dbReference type="InterPro" id="IPR004307">
    <property type="entry name" value="TspO_MBR"/>
</dbReference>
<keyword evidence="5 6" id="KW-0472">Membrane</keyword>
<name>A0A5B2V236_9HYPH</name>
<reference evidence="7 8" key="1">
    <citation type="submission" date="2019-09" db="EMBL/GenBank/DDBJ databases">
        <title>Salinarimonas rosea gen. nov., sp. nov., a new member of the a-2 subgroup of the Proteobacteria.</title>
        <authorList>
            <person name="Liu J."/>
        </authorList>
    </citation>
    <scope>NUCLEOTIDE SEQUENCE [LARGE SCALE GENOMIC DNA]</scope>
    <source>
        <strain evidence="7 8">BN140002</strain>
    </source>
</reference>
<dbReference type="Pfam" id="PF03073">
    <property type="entry name" value="TspO_MBR"/>
    <property type="match status" value="1"/>
</dbReference>
<keyword evidence="3 6" id="KW-0812">Transmembrane</keyword>
<dbReference type="Gene3D" id="1.20.1260.100">
    <property type="entry name" value="TspO/MBR protein"/>
    <property type="match status" value="1"/>
</dbReference>